<dbReference type="InterPro" id="IPR001959">
    <property type="entry name" value="Transposase"/>
</dbReference>
<dbReference type="EMBL" id="CP031517">
    <property type="protein sequence ID" value="QOS39155.1"/>
    <property type="molecule type" value="Genomic_DNA"/>
</dbReference>
<evidence type="ECO:0000313" key="3">
    <source>
        <dbReference type="Proteomes" id="UP000593591"/>
    </source>
</evidence>
<name>A0A7M1XJJ4_9SPIR</name>
<dbReference type="AlphaFoldDB" id="A0A7M1XJJ4"/>
<sequence length="449" mass="52555">MTMDGIMSNRNYKTIKFHFKADESQRRLISFLCHIAKNLYNYALYILYDDYKKNDGRISLTKYDLKKICSVNDNYHIINTSTSCMIVFRAYENFRSFLSRIKKNKGKHDIINKPGFLPKNGETTITTQSFNKIVIDGRTFIKMPVSNDMRTGRIFGRCYADPLIDDYVRRLSREDTRKFYLPVPKEIRDYDIKTVTIRKRNNQYWVSYVYEIPEEEEIIVEPDLLHVMGIDVGVNNLMACAMYDNSSFVIDGKTLKSKLLWHGRKMAYLASRRSNRKYTRRMQRQLSHINCMIDDYINRAVDTMFREARRHGVSTILIGKNDGMKQGGVHNDNLTRESRRRINEFFVRIPHMRMIAKILQKAQEYRIHAVTINEPYTSMASFYDGDVPARGAEFSGIRFRRSLYRTRDGRIVNADINAALNILNKCSPEAGSLLRCMGITVPKRLQVYS</sequence>
<evidence type="ECO:0000313" key="2">
    <source>
        <dbReference type="EMBL" id="QOS39155.1"/>
    </source>
</evidence>
<protein>
    <submittedName>
        <fullName evidence="2">Transposase</fullName>
    </submittedName>
</protein>
<dbReference type="Pfam" id="PF01385">
    <property type="entry name" value="OrfB_IS605"/>
    <property type="match status" value="1"/>
</dbReference>
<dbReference type="Proteomes" id="UP000593591">
    <property type="component" value="Chromosome"/>
</dbReference>
<proteinExistence type="predicted"/>
<dbReference type="KEGG" id="trc:DYE49_01265"/>
<organism evidence="2 3">
    <name type="scientific">Treponema rectale</name>
    <dbReference type="NCBI Taxonomy" id="744512"/>
    <lineage>
        <taxon>Bacteria</taxon>
        <taxon>Pseudomonadati</taxon>
        <taxon>Spirochaetota</taxon>
        <taxon>Spirochaetia</taxon>
        <taxon>Spirochaetales</taxon>
        <taxon>Treponemataceae</taxon>
        <taxon>Treponema</taxon>
    </lineage>
</organism>
<dbReference type="NCBIfam" id="NF040570">
    <property type="entry name" value="guided_TnpB"/>
    <property type="match status" value="1"/>
</dbReference>
<evidence type="ECO:0000259" key="1">
    <source>
        <dbReference type="Pfam" id="PF01385"/>
    </source>
</evidence>
<reference evidence="2 3" key="1">
    <citation type="submission" date="2018-08" db="EMBL/GenBank/DDBJ databases">
        <title>The first complete genome of Treponema rectale (CHPAT), a commensal spirochete of the bovine rectum.</title>
        <authorList>
            <person name="Staton G.J."/>
            <person name="Clegg S.R."/>
            <person name="Carter S.D."/>
            <person name="Radford A.D."/>
            <person name="Darby A."/>
            <person name="Hall N."/>
            <person name="Birtles R.J."/>
            <person name="Evans N.J."/>
        </authorList>
    </citation>
    <scope>NUCLEOTIDE SEQUENCE [LARGE SCALE GENOMIC DNA]</scope>
    <source>
        <strain evidence="2 3">CHPA</strain>
    </source>
</reference>
<feature type="domain" description="Probable transposase IS891/IS1136/IS1341" evidence="1">
    <location>
        <begin position="219"/>
        <end position="321"/>
    </location>
</feature>
<gene>
    <name evidence="2" type="ORF">DYE49_01265</name>
</gene>
<accession>A0A7M1XJJ4</accession>